<dbReference type="PANTHER" id="PTHR11909">
    <property type="entry name" value="CASEIN KINASE-RELATED"/>
    <property type="match status" value="1"/>
</dbReference>
<organism evidence="2 3">
    <name type="scientific">Pristionchus mayeri</name>
    <dbReference type="NCBI Taxonomy" id="1317129"/>
    <lineage>
        <taxon>Eukaryota</taxon>
        <taxon>Metazoa</taxon>
        <taxon>Ecdysozoa</taxon>
        <taxon>Nematoda</taxon>
        <taxon>Chromadorea</taxon>
        <taxon>Rhabditida</taxon>
        <taxon>Rhabditina</taxon>
        <taxon>Diplogasteromorpha</taxon>
        <taxon>Diplogasteroidea</taxon>
        <taxon>Neodiplogasteridae</taxon>
        <taxon>Pristionchus</taxon>
    </lineage>
</organism>
<evidence type="ECO:0000313" key="3">
    <source>
        <dbReference type="Proteomes" id="UP001328107"/>
    </source>
</evidence>
<dbReference type="GO" id="GO:0005524">
    <property type="term" value="F:ATP binding"/>
    <property type="evidence" value="ECO:0007669"/>
    <property type="project" value="InterPro"/>
</dbReference>
<dbReference type="PROSITE" id="PS50011">
    <property type="entry name" value="PROTEIN_KINASE_DOM"/>
    <property type="match status" value="1"/>
</dbReference>
<keyword evidence="3" id="KW-1185">Reference proteome</keyword>
<dbReference type="Gene3D" id="1.10.510.10">
    <property type="entry name" value="Transferase(Phosphotransferase) domain 1"/>
    <property type="match status" value="1"/>
</dbReference>
<dbReference type="InterPro" id="IPR050235">
    <property type="entry name" value="CK1_Ser-Thr_kinase"/>
</dbReference>
<dbReference type="InterPro" id="IPR000719">
    <property type="entry name" value="Prot_kinase_dom"/>
</dbReference>
<evidence type="ECO:0000259" key="1">
    <source>
        <dbReference type="PROSITE" id="PS50011"/>
    </source>
</evidence>
<name>A0AAN4Z521_9BILA</name>
<gene>
    <name evidence="2" type="ORF">PMAYCL1PPCAC_02263</name>
</gene>
<dbReference type="AlphaFoldDB" id="A0AAN4Z521"/>
<reference evidence="3" key="1">
    <citation type="submission" date="2022-10" db="EMBL/GenBank/DDBJ databases">
        <title>Genome assembly of Pristionchus species.</title>
        <authorList>
            <person name="Yoshida K."/>
            <person name="Sommer R.J."/>
        </authorList>
    </citation>
    <scope>NUCLEOTIDE SEQUENCE [LARGE SCALE GENOMIC DNA]</scope>
    <source>
        <strain evidence="3">RS5460</strain>
    </source>
</reference>
<dbReference type="InterPro" id="IPR011009">
    <property type="entry name" value="Kinase-like_dom_sf"/>
</dbReference>
<dbReference type="EMBL" id="BTRK01000001">
    <property type="protein sequence ID" value="GMR32068.1"/>
    <property type="molecule type" value="Genomic_DNA"/>
</dbReference>
<dbReference type="Proteomes" id="UP001328107">
    <property type="component" value="Unassembled WGS sequence"/>
</dbReference>
<feature type="non-terminal residue" evidence="2">
    <location>
        <position position="1"/>
    </location>
</feature>
<accession>A0AAN4Z521</accession>
<evidence type="ECO:0000313" key="2">
    <source>
        <dbReference type="EMBL" id="GMR32068.1"/>
    </source>
</evidence>
<proteinExistence type="predicted"/>
<dbReference type="GO" id="GO:0004672">
    <property type="term" value="F:protein kinase activity"/>
    <property type="evidence" value="ECO:0007669"/>
    <property type="project" value="InterPro"/>
</dbReference>
<feature type="non-terminal residue" evidence="2">
    <location>
        <position position="123"/>
    </location>
</feature>
<sequence length="123" mass="14506">TDVFPFHVTQLLSFSLRDILVLMCKRQMPYQSAMFLTWSSLNVIDALHEVGYIHRDINPYNFAVGSWPNDLQVYILGFGMVHKYVNEKGIPKPPRKKVRFVGNLKYCSRACHEERERSRKDDW</sequence>
<protein>
    <recommendedName>
        <fullName evidence="1">Protein kinase domain-containing protein</fullName>
    </recommendedName>
</protein>
<comment type="caution">
    <text evidence="2">The sequence shown here is derived from an EMBL/GenBank/DDBJ whole genome shotgun (WGS) entry which is preliminary data.</text>
</comment>
<feature type="domain" description="Protein kinase" evidence="1">
    <location>
        <begin position="1"/>
        <end position="123"/>
    </location>
</feature>
<dbReference type="SUPFAM" id="SSF56112">
    <property type="entry name" value="Protein kinase-like (PK-like)"/>
    <property type="match status" value="1"/>
</dbReference>